<protein>
    <submittedName>
        <fullName evidence="3">Unannotated protein</fullName>
    </submittedName>
</protein>
<evidence type="ECO:0000256" key="1">
    <source>
        <dbReference type="SAM" id="MobiDB-lite"/>
    </source>
</evidence>
<feature type="region of interest" description="Disordered" evidence="1">
    <location>
        <begin position="451"/>
        <end position="517"/>
    </location>
</feature>
<proteinExistence type="predicted"/>
<evidence type="ECO:0000313" key="3">
    <source>
        <dbReference type="EMBL" id="CAB4864461.1"/>
    </source>
</evidence>
<keyword evidence="2" id="KW-0812">Transmembrane</keyword>
<feature type="transmembrane region" description="Helical" evidence="2">
    <location>
        <begin position="181"/>
        <end position="209"/>
    </location>
</feature>
<feature type="transmembrane region" description="Helical" evidence="2">
    <location>
        <begin position="359"/>
        <end position="378"/>
    </location>
</feature>
<accession>A0A6J7D2U7</accession>
<feature type="transmembrane region" description="Helical" evidence="2">
    <location>
        <begin position="92"/>
        <end position="116"/>
    </location>
</feature>
<evidence type="ECO:0000256" key="2">
    <source>
        <dbReference type="SAM" id="Phobius"/>
    </source>
</evidence>
<organism evidence="3">
    <name type="scientific">freshwater metagenome</name>
    <dbReference type="NCBI Taxonomy" id="449393"/>
    <lineage>
        <taxon>unclassified sequences</taxon>
        <taxon>metagenomes</taxon>
        <taxon>ecological metagenomes</taxon>
    </lineage>
</organism>
<reference evidence="3" key="1">
    <citation type="submission" date="2020-05" db="EMBL/GenBank/DDBJ databases">
        <authorList>
            <person name="Chiriac C."/>
            <person name="Salcher M."/>
            <person name="Ghai R."/>
            <person name="Kavagutti S V."/>
        </authorList>
    </citation>
    <scope>NUCLEOTIDE SEQUENCE</scope>
</reference>
<feature type="transmembrane region" description="Helical" evidence="2">
    <location>
        <begin position="326"/>
        <end position="347"/>
    </location>
</feature>
<feature type="transmembrane region" description="Helical" evidence="2">
    <location>
        <begin position="20"/>
        <end position="40"/>
    </location>
</feature>
<sequence>MSAIASALPTRQSFTAARLAQPAVLVVLGALVLAAVSLLYPSTPTYDPWAWIVWGRETLELNLTTTGGPSWKPLPMLFTVPFALFGQASPDLWIIVARAGSIISLVLTFLLAGLLCERAFDEAEAPRFGWVAILAGGVAVVGVLFQTGFIRVTMLADSEGLVNATAFGAIYYHLLNRRKAALVLATGAALLRPEVWVFLGLYGVWLWFANPELRRLLIGCAITVPVLWLVPEYIGSGNLFRAAARAQHPNEYSPAFADNPFFQTLKETRPNIPSAIKPAIQLGALFALWAAWRRRFAPLAVLVAALGWITLIAGMTNFGFAGNPRYMMLGTSLLAVIAGFGAGSALATVRNLARRVDPLLVTLVTLVGFAALPTALWVRGIDERVHRLQHLDVVLHQEAQRRDMLPAAISIGGGSKALLACGEVTTERFQVPLVAWYLHTRLSRVGMGVEESGKPGGWTSPPIPGTALQTSSPGNPPNPIAGPPGSRTLGKSGPWTVLQACSTPKQGSVLAGANRSR</sequence>
<keyword evidence="2" id="KW-1133">Transmembrane helix</keyword>
<feature type="transmembrane region" description="Helical" evidence="2">
    <location>
        <begin position="299"/>
        <end position="320"/>
    </location>
</feature>
<name>A0A6J7D2U7_9ZZZZ</name>
<dbReference type="EMBL" id="CAFBLU010000004">
    <property type="protein sequence ID" value="CAB4864461.1"/>
    <property type="molecule type" value="Genomic_DNA"/>
</dbReference>
<dbReference type="AlphaFoldDB" id="A0A6J7D2U7"/>
<gene>
    <name evidence="3" type="ORF">UFOPK3444_00367</name>
</gene>
<feature type="transmembrane region" description="Helical" evidence="2">
    <location>
        <begin position="216"/>
        <end position="234"/>
    </location>
</feature>
<feature type="transmembrane region" description="Helical" evidence="2">
    <location>
        <begin position="128"/>
        <end position="150"/>
    </location>
</feature>
<keyword evidence="2" id="KW-0472">Membrane</keyword>